<organism evidence="4 5">
    <name type="scientific">Pseudomonas savastanoi pv. glycinea</name>
    <name type="common">Pseudomonas syringae pv. glycinea</name>
    <dbReference type="NCBI Taxonomy" id="318"/>
    <lineage>
        <taxon>Bacteria</taxon>
        <taxon>Pseudomonadati</taxon>
        <taxon>Pseudomonadota</taxon>
        <taxon>Gammaproteobacteria</taxon>
        <taxon>Pseudomonadales</taxon>
        <taxon>Pseudomonadaceae</taxon>
        <taxon>Pseudomonas</taxon>
    </lineage>
</organism>
<comment type="similarity">
    <text evidence="1">Belongs to the myoviridae tail sheath protein family.</text>
</comment>
<dbReference type="AlphaFoldDB" id="A0A3M3G3Y6"/>
<name>A0A3M3G3Y6_PSESG</name>
<sequence length="139" mass="15721">MRRWARRTSRRFPRRNQPSTHAEPLMKITPIVAHLQATCPSFAGRISAGIDWAAVALGDQLAQPIITPSTIRGELIAQYARLEEEGHVENAETFAQHLIVERDGNDPSRVNVMFPPDYINGLRVFALLNQFRLQYDEAA</sequence>
<dbReference type="InterPro" id="IPR020287">
    <property type="entry name" value="Tail_sheath_C"/>
</dbReference>
<feature type="compositionally biased region" description="Basic residues" evidence="2">
    <location>
        <begin position="1"/>
        <end position="14"/>
    </location>
</feature>
<dbReference type="EMBL" id="RBOM01000016">
    <property type="protein sequence ID" value="RMM68780.1"/>
    <property type="molecule type" value="Genomic_DNA"/>
</dbReference>
<feature type="region of interest" description="Disordered" evidence="2">
    <location>
        <begin position="1"/>
        <end position="21"/>
    </location>
</feature>
<feature type="domain" description="Tail sheath protein C-terminal" evidence="3">
    <location>
        <begin position="67"/>
        <end position="132"/>
    </location>
</feature>
<protein>
    <recommendedName>
        <fullName evidence="3">Tail sheath protein C-terminal domain-containing protein</fullName>
    </recommendedName>
</protein>
<evidence type="ECO:0000313" key="5">
    <source>
        <dbReference type="Proteomes" id="UP000279057"/>
    </source>
</evidence>
<evidence type="ECO:0000313" key="4">
    <source>
        <dbReference type="EMBL" id="RMM68780.1"/>
    </source>
</evidence>
<comment type="caution">
    <text evidence="4">The sequence shown here is derived from an EMBL/GenBank/DDBJ whole genome shotgun (WGS) entry which is preliminary data.</text>
</comment>
<evidence type="ECO:0000259" key="3">
    <source>
        <dbReference type="Pfam" id="PF17482"/>
    </source>
</evidence>
<dbReference type="Pfam" id="PF17482">
    <property type="entry name" value="Phage_sheath_1C"/>
    <property type="match status" value="1"/>
</dbReference>
<gene>
    <name evidence="4" type="ORF">ALQ74_01056</name>
</gene>
<evidence type="ECO:0000256" key="1">
    <source>
        <dbReference type="ARBA" id="ARBA00008005"/>
    </source>
</evidence>
<proteinExistence type="inferred from homology"/>
<accession>A0A3M3G3Y6</accession>
<evidence type="ECO:0000256" key="2">
    <source>
        <dbReference type="SAM" id="MobiDB-lite"/>
    </source>
</evidence>
<reference evidence="4 5" key="1">
    <citation type="submission" date="2018-08" db="EMBL/GenBank/DDBJ databases">
        <title>Recombination of ecologically and evolutionarily significant loci maintains genetic cohesion in the Pseudomonas syringae species complex.</title>
        <authorList>
            <person name="Dillon M."/>
            <person name="Thakur S."/>
            <person name="Almeida R.N.D."/>
            <person name="Weir B.S."/>
            <person name="Guttman D.S."/>
        </authorList>
    </citation>
    <scope>NUCLEOTIDE SEQUENCE [LARGE SCALE GENOMIC DNA]</scope>
    <source>
        <strain evidence="4 5">ICMP 4332</strain>
    </source>
</reference>
<dbReference type="Proteomes" id="UP000279057">
    <property type="component" value="Unassembled WGS sequence"/>
</dbReference>